<evidence type="ECO:0000259" key="1">
    <source>
        <dbReference type="PROSITE" id="PS51186"/>
    </source>
</evidence>
<comment type="caution">
    <text evidence="2">The sequence shown here is derived from an EMBL/GenBank/DDBJ whole genome shotgun (WGS) entry which is preliminary data.</text>
</comment>
<evidence type="ECO:0000313" key="3">
    <source>
        <dbReference type="Proteomes" id="UP000095209"/>
    </source>
</evidence>
<feature type="domain" description="N-acetyltransferase" evidence="1">
    <location>
        <begin position="5"/>
        <end position="160"/>
    </location>
</feature>
<gene>
    <name evidence="2" type="ORF">BFG57_01210</name>
</gene>
<dbReference type="GO" id="GO:0016747">
    <property type="term" value="F:acyltransferase activity, transferring groups other than amino-acyl groups"/>
    <property type="evidence" value="ECO:0007669"/>
    <property type="project" value="InterPro"/>
</dbReference>
<dbReference type="OrthoDB" id="66776at2"/>
<dbReference type="SUPFAM" id="SSF55729">
    <property type="entry name" value="Acyl-CoA N-acyltransferases (Nat)"/>
    <property type="match status" value="1"/>
</dbReference>
<accession>A0A1E5LHS0</accession>
<dbReference type="EMBL" id="MJEH01000011">
    <property type="protein sequence ID" value="OEH93634.1"/>
    <property type="molecule type" value="Genomic_DNA"/>
</dbReference>
<protein>
    <submittedName>
        <fullName evidence="2">GNAT family N-acetyltransferase</fullName>
    </submittedName>
</protein>
<proteinExistence type="predicted"/>
<dbReference type="RefSeq" id="WP_069716537.1">
    <property type="nucleotide sequence ID" value="NZ_MJEH01000011.1"/>
</dbReference>
<organism evidence="2 3">
    <name type="scientific">Bacillus solimangrovi</name>
    <dbReference type="NCBI Taxonomy" id="1305675"/>
    <lineage>
        <taxon>Bacteria</taxon>
        <taxon>Bacillati</taxon>
        <taxon>Bacillota</taxon>
        <taxon>Bacilli</taxon>
        <taxon>Bacillales</taxon>
        <taxon>Bacillaceae</taxon>
        <taxon>Bacillus</taxon>
    </lineage>
</organism>
<dbReference type="STRING" id="1305675.BFG57_01210"/>
<reference evidence="2 3" key="1">
    <citation type="submission" date="2016-08" db="EMBL/GenBank/DDBJ databases">
        <title>Genome of Bacillus solimangrovi GH2-4.</title>
        <authorList>
            <person name="Lim S."/>
            <person name="Kim B.-C."/>
        </authorList>
    </citation>
    <scope>NUCLEOTIDE SEQUENCE [LARGE SCALE GENOMIC DNA]</scope>
    <source>
        <strain evidence="2 3">GH2-4</strain>
    </source>
</reference>
<dbReference type="InterPro" id="IPR016181">
    <property type="entry name" value="Acyl_CoA_acyltransferase"/>
</dbReference>
<evidence type="ECO:0000313" key="2">
    <source>
        <dbReference type="EMBL" id="OEH93634.1"/>
    </source>
</evidence>
<dbReference type="AlphaFoldDB" id="A0A1E5LHS0"/>
<keyword evidence="2" id="KW-0808">Transferase</keyword>
<dbReference type="Gene3D" id="3.40.630.30">
    <property type="match status" value="1"/>
</dbReference>
<keyword evidence="3" id="KW-1185">Reference proteome</keyword>
<name>A0A1E5LHS0_9BACI</name>
<sequence length="163" mass="18771">MSNSLTIRTYENTDFLAIKNYDLPEKQAIYTSLPLDVVSELQNDQHKQPYVIQLGNDLIGFFALYTDEASNIYTSNKHAILFKSFSIDSRYQNKGYAFNALNLLPKIIKKNFSQKNEIILTFHHTNTPAKNLYTKAGFSDKGLRFNGEYGEELIFHFDLTLVN</sequence>
<dbReference type="InterPro" id="IPR000182">
    <property type="entry name" value="GNAT_dom"/>
</dbReference>
<dbReference type="Proteomes" id="UP000095209">
    <property type="component" value="Unassembled WGS sequence"/>
</dbReference>
<dbReference type="Pfam" id="PF00583">
    <property type="entry name" value="Acetyltransf_1"/>
    <property type="match status" value="1"/>
</dbReference>
<dbReference type="PROSITE" id="PS51186">
    <property type="entry name" value="GNAT"/>
    <property type="match status" value="1"/>
</dbReference>